<evidence type="ECO:0000256" key="1">
    <source>
        <dbReference type="SAM" id="Phobius"/>
    </source>
</evidence>
<reference evidence="2 3" key="1">
    <citation type="submission" date="2017-12" db="EMBL/GenBank/DDBJ databases">
        <title>Population genomics insights into the ecological differentiation and adaptive evolution in streptomycetes.</title>
        <authorList>
            <person name="Li Y."/>
            <person name="Huang Y."/>
        </authorList>
    </citation>
    <scope>NUCLEOTIDE SEQUENCE [LARGE SCALE GENOMIC DNA]</scope>
    <source>
        <strain evidence="2 3">NBRC 100770</strain>
    </source>
</reference>
<dbReference type="EMBL" id="PKLL01000033">
    <property type="protein sequence ID" value="RZE15466.1"/>
    <property type="molecule type" value="Genomic_DNA"/>
</dbReference>
<gene>
    <name evidence="2" type="ORF">C0Q92_30940</name>
</gene>
<keyword evidence="1" id="KW-0472">Membrane</keyword>
<feature type="transmembrane region" description="Helical" evidence="1">
    <location>
        <begin position="29"/>
        <end position="47"/>
    </location>
</feature>
<name>A0A8G2DZU9_9ACTN</name>
<accession>A0A8G2DZU9</accession>
<dbReference type="Proteomes" id="UP000292693">
    <property type="component" value="Unassembled WGS sequence"/>
</dbReference>
<comment type="caution">
    <text evidence="2">The sequence shown here is derived from an EMBL/GenBank/DDBJ whole genome shotgun (WGS) entry which is preliminary data.</text>
</comment>
<evidence type="ECO:0000313" key="3">
    <source>
        <dbReference type="Proteomes" id="UP000292693"/>
    </source>
</evidence>
<sequence>MTLLAALLPGADPTPIPGLSPIVTQFFGYGLWILALAGAGGVGFGVYKLAIADKSRHQGGSEPFKWMGGGVAAMLLSGSLIAILNGIAG</sequence>
<feature type="transmembrane region" description="Helical" evidence="1">
    <location>
        <begin position="68"/>
        <end position="88"/>
    </location>
</feature>
<organism evidence="2 3">
    <name type="scientific">Streptomyces albidoflavus</name>
    <dbReference type="NCBI Taxonomy" id="1886"/>
    <lineage>
        <taxon>Bacteria</taxon>
        <taxon>Bacillati</taxon>
        <taxon>Actinomycetota</taxon>
        <taxon>Actinomycetes</taxon>
        <taxon>Kitasatosporales</taxon>
        <taxon>Streptomycetaceae</taxon>
        <taxon>Streptomyces</taxon>
        <taxon>Streptomyces albidoflavus group</taxon>
    </lineage>
</organism>
<protein>
    <submittedName>
        <fullName evidence="2">Uncharacterized protein</fullName>
    </submittedName>
</protein>
<dbReference type="AlphaFoldDB" id="A0A8G2DZU9"/>
<keyword evidence="1" id="KW-1133">Transmembrane helix</keyword>
<evidence type="ECO:0000313" key="2">
    <source>
        <dbReference type="EMBL" id="RZE15466.1"/>
    </source>
</evidence>
<keyword evidence="1" id="KW-0812">Transmembrane</keyword>
<dbReference type="RefSeq" id="WP_047471587.1">
    <property type="nucleotide sequence ID" value="NZ_CP108648.1"/>
</dbReference>
<proteinExistence type="predicted"/>
<dbReference type="GeneID" id="97271780"/>